<evidence type="ECO:0000313" key="1">
    <source>
        <dbReference type="Proteomes" id="UP000095280"/>
    </source>
</evidence>
<name>A0A1I8FDU3_9PLAT</name>
<organism evidence="1 2">
    <name type="scientific">Macrostomum lignano</name>
    <dbReference type="NCBI Taxonomy" id="282301"/>
    <lineage>
        <taxon>Eukaryota</taxon>
        <taxon>Metazoa</taxon>
        <taxon>Spiralia</taxon>
        <taxon>Lophotrochozoa</taxon>
        <taxon>Platyhelminthes</taxon>
        <taxon>Rhabditophora</taxon>
        <taxon>Macrostomorpha</taxon>
        <taxon>Macrostomida</taxon>
        <taxon>Macrostomidae</taxon>
        <taxon>Macrostomum</taxon>
    </lineage>
</organism>
<reference evidence="2" key="1">
    <citation type="submission" date="2016-11" db="UniProtKB">
        <authorList>
            <consortium name="WormBaseParasite"/>
        </authorList>
    </citation>
    <scope>IDENTIFICATION</scope>
</reference>
<dbReference type="Proteomes" id="UP000095280">
    <property type="component" value="Unplaced"/>
</dbReference>
<evidence type="ECO:0000313" key="2">
    <source>
        <dbReference type="WBParaSite" id="maker-unitig_30755-snap-gene-0.1-mRNA-1"/>
    </source>
</evidence>
<proteinExistence type="predicted"/>
<protein>
    <submittedName>
        <fullName evidence="2">Apple domain-containing protein</fullName>
    </submittedName>
</protein>
<keyword evidence="1" id="KW-1185">Reference proteome</keyword>
<sequence length="211" mass="22563">CLICAALCRQFHISDLGCFVDGANGVRDVGDMKHIGLTRIGSSEVSPIFEGGTAFVGSYSTMNSRAVRQRLRSGRLPGAAPAWECIHVCSGNSRQNCERRLPRNECSELSYTGSSEDACMNRNVFVPGNRTFVELNIPDAPRLQNTAECRAARVPVPMPLRLPGGDLQPAAAACATCWSSLRSRPALSSGQQRRLLCPPLSANAAGAAEQS</sequence>
<dbReference type="AlphaFoldDB" id="A0A1I8FDU3"/>
<dbReference type="WBParaSite" id="maker-unitig_30755-snap-gene-0.1-mRNA-1">
    <property type="protein sequence ID" value="maker-unitig_30755-snap-gene-0.1-mRNA-1"/>
    <property type="gene ID" value="maker-unitig_30755-snap-gene-0.1"/>
</dbReference>
<accession>A0A1I8FDU3</accession>